<dbReference type="PANTHER" id="PTHR45527">
    <property type="entry name" value="NONRIBOSOMAL PEPTIDE SYNTHETASE"/>
    <property type="match status" value="1"/>
</dbReference>
<name>E3RFJ4_PYRTT</name>
<dbReference type="KEGG" id="pte:PTT_06484"/>
<keyword evidence="3" id="KW-1185">Reference proteome</keyword>
<protein>
    <recommendedName>
        <fullName evidence="1">AMP-dependent synthetase/ligase domain-containing protein</fullName>
    </recommendedName>
</protein>
<evidence type="ECO:0000313" key="3">
    <source>
        <dbReference type="Proteomes" id="UP000001067"/>
    </source>
</evidence>
<dbReference type="OrthoDB" id="416786at2759"/>
<proteinExistence type="predicted"/>
<dbReference type="PANTHER" id="PTHR45527:SF1">
    <property type="entry name" value="FATTY ACID SYNTHASE"/>
    <property type="match status" value="1"/>
</dbReference>
<evidence type="ECO:0000313" key="2">
    <source>
        <dbReference type="EMBL" id="EFQ95505.1"/>
    </source>
</evidence>
<dbReference type="STRING" id="861557.E3RFJ4"/>
<dbReference type="InterPro" id="IPR000873">
    <property type="entry name" value="AMP-dep_synth/lig_dom"/>
</dbReference>
<reference evidence="2 3" key="1">
    <citation type="journal article" date="2010" name="Genome Biol.">
        <title>A first genome assembly of the barley fungal pathogen Pyrenophora teres f. teres.</title>
        <authorList>
            <person name="Ellwood S.R."/>
            <person name="Liu Z."/>
            <person name="Syme R.A."/>
            <person name="Lai Z."/>
            <person name="Hane J.K."/>
            <person name="Keiper F."/>
            <person name="Moffat C.S."/>
            <person name="Oliver R.P."/>
            <person name="Friesen T.L."/>
        </authorList>
    </citation>
    <scope>NUCLEOTIDE SEQUENCE [LARGE SCALE GENOMIC DNA]</scope>
    <source>
        <strain evidence="2 3">0-1</strain>
    </source>
</reference>
<accession>E3RFJ4</accession>
<dbReference type="Gene3D" id="2.30.38.10">
    <property type="entry name" value="Luciferase, Domain 3"/>
    <property type="match status" value="1"/>
</dbReference>
<dbReference type="GO" id="GO:0044550">
    <property type="term" value="P:secondary metabolite biosynthetic process"/>
    <property type="evidence" value="ECO:0007669"/>
    <property type="project" value="TreeGrafter"/>
</dbReference>
<feature type="non-terminal residue" evidence="2">
    <location>
        <position position="145"/>
    </location>
</feature>
<dbReference type="AlphaFoldDB" id="E3RFJ4"/>
<dbReference type="GO" id="GO:0043041">
    <property type="term" value="P:amino acid activation for nonribosomal peptide biosynthetic process"/>
    <property type="evidence" value="ECO:0007669"/>
    <property type="project" value="TreeGrafter"/>
</dbReference>
<dbReference type="HOGENOM" id="CLU_149736_0_0_1"/>
<gene>
    <name evidence="2" type="ORF">PTT_06484</name>
</gene>
<evidence type="ECO:0000259" key="1">
    <source>
        <dbReference type="Pfam" id="PF00501"/>
    </source>
</evidence>
<feature type="domain" description="AMP-dependent synthetase/ligase" evidence="1">
    <location>
        <begin position="5"/>
        <end position="117"/>
    </location>
</feature>
<sequence length="145" mass="15500">MALLPPALLRQYVSESPAVVAALGLLCVGGEALHPRDFFAAERIMKGKLINCYGPTENTVISTSFVLTKDEKYTNGVPIGRALSNSGAYVMDPELQPVPLGVIGELVVTGDGVARGYTDPQRNIGRFVSVEIAGKKVKAYRTGDY</sequence>
<dbReference type="EMBL" id="GL532755">
    <property type="protein sequence ID" value="EFQ95505.1"/>
    <property type="molecule type" value="Genomic_DNA"/>
</dbReference>
<dbReference type="GO" id="GO:0005737">
    <property type="term" value="C:cytoplasm"/>
    <property type="evidence" value="ECO:0007669"/>
    <property type="project" value="TreeGrafter"/>
</dbReference>
<dbReference type="Pfam" id="PF00501">
    <property type="entry name" value="AMP-binding"/>
    <property type="match status" value="1"/>
</dbReference>
<dbReference type="Proteomes" id="UP000001067">
    <property type="component" value="Unassembled WGS sequence"/>
</dbReference>
<dbReference type="Gene3D" id="3.40.50.980">
    <property type="match status" value="1"/>
</dbReference>
<dbReference type="SUPFAM" id="SSF56801">
    <property type="entry name" value="Acetyl-CoA synthetase-like"/>
    <property type="match status" value="1"/>
</dbReference>
<organism evidence="3">
    <name type="scientific">Pyrenophora teres f. teres (strain 0-1)</name>
    <name type="common">Barley net blotch fungus</name>
    <name type="synonym">Drechslera teres f. teres</name>
    <dbReference type="NCBI Taxonomy" id="861557"/>
    <lineage>
        <taxon>Eukaryota</taxon>
        <taxon>Fungi</taxon>
        <taxon>Dikarya</taxon>
        <taxon>Ascomycota</taxon>
        <taxon>Pezizomycotina</taxon>
        <taxon>Dothideomycetes</taxon>
        <taxon>Pleosporomycetidae</taxon>
        <taxon>Pleosporales</taxon>
        <taxon>Pleosporineae</taxon>
        <taxon>Pleosporaceae</taxon>
        <taxon>Pyrenophora</taxon>
    </lineage>
</organism>
<dbReference type="GO" id="GO:0031177">
    <property type="term" value="F:phosphopantetheine binding"/>
    <property type="evidence" value="ECO:0007669"/>
    <property type="project" value="TreeGrafter"/>
</dbReference>
<dbReference type="eggNOG" id="KOG1178">
    <property type="taxonomic scope" value="Eukaryota"/>
</dbReference>